<organism evidence="6 7">
    <name type="scientific">Geodermatophilus africanus</name>
    <dbReference type="NCBI Taxonomy" id="1137993"/>
    <lineage>
        <taxon>Bacteria</taxon>
        <taxon>Bacillati</taxon>
        <taxon>Actinomycetota</taxon>
        <taxon>Actinomycetes</taxon>
        <taxon>Geodermatophilales</taxon>
        <taxon>Geodermatophilaceae</taxon>
        <taxon>Geodermatophilus</taxon>
    </lineage>
</organism>
<evidence type="ECO:0000313" key="6">
    <source>
        <dbReference type="EMBL" id="SDZ13610.1"/>
    </source>
</evidence>
<feature type="domain" description="HTH gntR-type" evidence="5">
    <location>
        <begin position="15"/>
        <end position="82"/>
    </location>
</feature>
<dbReference type="Gene3D" id="1.10.10.10">
    <property type="entry name" value="Winged helix-like DNA-binding domain superfamily/Winged helix DNA-binding domain"/>
    <property type="match status" value="1"/>
</dbReference>
<evidence type="ECO:0000256" key="4">
    <source>
        <dbReference type="SAM" id="MobiDB-lite"/>
    </source>
</evidence>
<dbReference type="SMART" id="SM00895">
    <property type="entry name" value="FCD"/>
    <property type="match status" value="1"/>
</dbReference>
<keyword evidence="7" id="KW-1185">Reference proteome</keyword>
<dbReference type="InterPro" id="IPR036388">
    <property type="entry name" value="WH-like_DNA-bd_sf"/>
</dbReference>
<gene>
    <name evidence="6" type="ORF">SAMN05660209_04794</name>
</gene>
<dbReference type="InterPro" id="IPR000524">
    <property type="entry name" value="Tscrpt_reg_HTH_GntR"/>
</dbReference>
<dbReference type="Pfam" id="PF00392">
    <property type="entry name" value="GntR"/>
    <property type="match status" value="1"/>
</dbReference>
<dbReference type="Pfam" id="PF07729">
    <property type="entry name" value="FCD"/>
    <property type="match status" value="1"/>
</dbReference>
<protein>
    <submittedName>
        <fullName evidence="6">DNA-binding transcriptional regulator, GntR family</fullName>
    </submittedName>
</protein>
<dbReference type="SUPFAM" id="SSF46785">
    <property type="entry name" value="Winged helix' DNA-binding domain"/>
    <property type="match status" value="1"/>
</dbReference>
<keyword evidence="1" id="KW-0805">Transcription regulation</keyword>
<dbReference type="GO" id="GO:0003677">
    <property type="term" value="F:DNA binding"/>
    <property type="evidence" value="ECO:0007669"/>
    <property type="project" value="UniProtKB-KW"/>
</dbReference>
<dbReference type="SUPFAM" id="SSF48008">
    <property type="entry name" value="GntR ligand-binding domain-like"/>
    <property type="match status" value="1"/>
</dbReference>
<dbReference type="Gene3D" id="1.20.120.530">
    <property type="entry name" value="GntR ligand-binding domain-like"/>
    <property type="match status" value="1"/>
</dbReference>
<reference evidence="7" key="1">
    <citation type="submission" date="2016-10" db="EMBL/GenBank/DDBJ databases">
        <authorList>
            <person name="Varghese N."/>
            <person name="Submissions S."/>
        </authorList>
    </citation>
    <scope>NUCLEOTIDE SEQUENCE [LARGE SCALE GENOMIC DNA]</scope>
    <source>
        <strain evidence="7">DSM 45422</strain>
    </source>
</reference>
<evidence type="ECO:0000259" key="5">
    <source>
        <dbReference type="PROSITE" id="PS50949"/>
    </source>
</evidence>
<dbReference type="InterPro" id="IPR008920">
    <property type="entry name" value="TF_FadR/GntR_C"/>
</dbReference>
<proteinExistence type="predicted"/>
<evidence type="ECO:0000256" key="3">
    <source>
        <dbReference type="ARBA" id="ARBA00023163"/>
    </source>
</evidence>
<dbReference type="EMBL" id="FNOT01000023">
    <property type="protein sequence ID" value="SDZ13610.1"/>
    <property type="molecule type" value="Genomic_DNA"/>
</dbReference>
<dbReference type="AlphaFoldDB" id="A0A1H3QJX3"/>
<dbReference type="InterPro" id="IPR011711">
    <property type="entry name" value="GntR_C"/>
</dbReference>
<sequence length="244" mass="27150">MASAPGSPLRRVESRSVVEQVTAEIRRAIISGSLEPGQEFSLRELAGHLGVSFIPVREALRSLETEGLVLARPGRSAAVAPVHLDDLHGIYRLRHRLEPEMASRSCQVIASDVLDDLEREAASFGREDLGVDEIYEAHQAFHLALLAPVATEWDIRTLTTLWRAAERYIRIGFRALDPQPQEHRRREHAHEDLITAFRTRDPQAVEQAVSQHLERNEELARSALSRYETGGDGTSSEPGRTASG</sequence>
<dbReference type="GO" id="GO:0003700">
    <property type="term" value="F:DNA-binding transcription factor activity"/>
    <property type="evidence" value="ECO:0007669"/>
    <property type="project" value="InterPro"/>
</dbReference>
<keyword evidence="2 6" id="KW-0238">DNA-binding</keyword>
<keyword evidence="3" id="KW-0804">Transcription</keyword>
<accession>A0A1H3QJX3</accession>
<dbReference type="SMART" id="SM00345">
    <property type="entry name" value="HTH_GNTR"/>
    <property type="match status" value="1"/>
</dbReference>
<dbReference type="Proteomes" id="UP000198921">
    <property type="component" value="Unassembled WGS sequence"/>
</dbReference>
<feature type="compositionally biased region" description="Polar residues" evidence="4">
    <location>
        <begin position="234"/>
        <end position="244"/>
    </location>
</feature>
<evidence type="ECO:0000256" key="2">
    <source>
        <dbReference type="ARBA" id="ARBA00023125"/>
    </source>
</evidence>
<dbReference type="CDD" id="cd07377">
    <property type="entry name" value="WHTH_GntR"/>
    <property type="match status" value="1"/>
</dbReference>
<evidence type="ECO:0000256" key="1">
    <source>
        <dbReference type="ARBA" id="ARBA00023015"/>
    </source>
</evidence>
<dbReference type="PANTHER" id="PTHR43537:SF24">
    <property type="entry name" value="GLUCONATE OPERON TRANSCRIPTIONAL REPRESSOR"/>
    <property type="match status" value="1"/>
</dbReference>
<dbReference type="PANTHER" id="PTHR43537">
    <property type="entry name" value="TRANSCRIPTIONAL REGULATOR, GNTR FAMILY"/>
    <property type="match status" value="1"/>
</dbReference>
<evidence type="ECO:0000313" key="7">
    <source>
        <dbReference type="Proteomes" id="UP000198921"/>
    </source>
</evidence>
<name>A0A1H3QJX3_9ACTN</name>
<feature type="region of interest" description="Disordered" evidence="4">
    <location>
        <begin position="222"/>
        <end position="244"/>
    </location>
</feature>
<dbReference type="PROSITE" id="PS50949">
    <property type="entry name" value="HTH_GNTR"/>
    <property type="match status" value="1"/>
</dbReference>
<dbReference type="InterPro" id="IPR036390">
    <property type="entry name" value="WH_DNA-bd_sf"/>
</dbReference>